<evidence type="ECO:0000259" key="1">
    <source>
        <dbReference type="Pfam" id="PF14744"/>
    </source>
</evidence>
<dbReference type="OrthoDB" id="10261210at2759"/>
<dbReference type="Pfam" id="PF14745">
    <property type="entry name" value="WASH-4_N"/>
    <property type="match status" value="1"/>
</dbReference>
<evidence type="ECO:0000259" key="3">
    <source>
        <dbReference type="Pfam" id="PF14746"/>
    </source>
</evidence>
<dbReference type="RefSeq" id="XP_016972220.2">
    <property type="nucleotide sequence ID" value="XM_017116731.2"/>
</dbReference>
<dbReference type="AlphaFoldDB" id="A0A6P4E2L4"/>
<organism evidence="4">
    <name type="scientific">Drosophila rhopaloa</name>
    <name type="common">Fruit fly</name>
    <dbReference type="NCBI Taxonomy" id="1041015"/>
    <lineage>
        <taxon>Eukaryota</taxon>
        <taxon>Metazoa</taxon>
        <taxon>Ecdysozoa</taxon>
        <taxon>Arthropoda</taxon>
        <taxon>Hexapoda</taxon>
        <taxon>Insecta</taxon>
        <taxon>Pterygota</taxon>
        <taxon>Neoptera</taxon>
        <taxon>Endopterygota</taxon>
        <taxon>Diptera</taxon>
        <taxon>Brachycera</taxon>
        <taxon>Muscomorpha</taxon>
        <taxon>Ephydroidea</taxon>
        <taxon>Drosophilidae</taxon>
        <taxon>Drosophila</taxon>
        <taxon>Sophophora</taxon>
    </lineage>
</organism>
<dbReference type="GO" id="GO:0007032">
    <property type="term" value="P:endosome organization"/>
    <property type="evidence" value="ECO:0007669"/>
    <property type="project" value="TreeGrafter"/>
</dbReference>
<dbReference type="PANTHER" id="PTHR31409">
    <property type="entry name" value="WASH COMPLEX SUBUNIT 4"/>
    <property type="match status" value="1"/>
</dbReference>
<dbReference type="PANTHER" id="PTHR31409:SF0">
    <property type="entry name" value="WASH COMPLEX SUBUNIT 4"/>
    <property type="match status" value="1"/>
</dbReference>
<feature type="domain" description="WASH complex subunit 4 N-terminal" evidence="2">
    <location>
        <begin position="20"/>
        <end position="589"/>
    </location>
</feature>
<dbReference type="GO" id="GO:0071203">
    <property type="term" value="C:WASH complex"/>
    <property type="evidence" value="ECO:0007669"/>
    <property type="project" value="InterPro"/>
</dbReference>
<dbReference type="GO" id="GO:0016197">
    <property type="term" value="P:endosomal transport"/>
    <property type="evidence" value="ECO:0007669"/>
    <property type="project" value="TreeGrafter"/>
</dbReference>
<dbReference type="InterPro" id="IPR027307">
    <property type="entry name" value="WASH7"/>
</dbReference>
<accession>A0A6P4E2L4</accession>
<dbReference type="Pfam" id="PF14746">
    <property type="entry name" value="WASH-7_C"/>
    <property type="match status" value="1"/>
</dbReference>
<protein>
    <submittedName>
        <fullName evidence="4">WASH complex subunit 7 homolog isoform X1</fullName>
    </submittedName>
</protein>
<sequence>MKDEQSSMSMFAEDILKDYGSFMSEHDGKLKLLRNEVPNSDFVEPSSCIYMAPVIEVNFVGNDSIVSDKNFEESELVANKPLTTLANLCNQCRNLSRKAKRFQLAFQFTDFRLDDSSQFQSFEGAVLEGALVSMSNSMDFFCQVYFLLKRMIVILQNLWRQIAASVCVPVDVNEVHIFAVFDVMAELLEHVVVFNELANQSKISAMWSLYKKWLVTLSNNSGLSSDRFTSMELNGLSVSLVDIENVITNDFFRILLDSLMELKKQLSLNVVNYITQHSNAYIRKQLLDIDVSQSNEYRNYEDPKHIIRLTAFVAVVHEFGIQMEGKLVRSVVDLVARHKQVSINRSVFWSPSSFLSQHAKTLMKSPARTQDTHGPKIHSTVLEKFKLSDQKSCRQLGTQISLWSIRMQRVFDAGVFGHLKTFSQLILTGQSYANQVTVLAVSLINRHAALMTPMTKFDWFVISRLLQYLKILQNTFESNQINFVRFISSLIQWQKQKVLHLLHTTKKKIVDLKLLQRKMNFLSTMKLVEKSIIGFPSKNRLTFTNLALGEFLDNRILPADNQKLIRSIILRANNISNLMRDIRGQLDLSDSSSLIYNYWFINTLVQKEYTEMQRNPFSLQSIVSVSHNLDKSMAIFRGSRCPKQSANDLIIKFLCNHLEFYLRVEALSHLFQNQDQPFQQSALDYRLCINAGSTENGGDYNIIRDHLENYFTATFYNLTTIAPHDWKSYEKMRHLANKVLKLRPMDDHLPKQIIDQGIDVLQIMRNIHTFASSYAYNMNLQLFVETHSKSKHLDIIGTRHVANSVQTHGTGIINTTVNFIYQFLRQKFYTFSTFLHDEQIKSRLLKELRFHSEHKHSKEYQSYPYERADSFLKKIRKLGCSGNGETYMDLFRKVITQVGNAVGYVRLLQAGSKNANFRSRSYKTRLDSNFSSGGSKVHEVTEGSIKEYEKSLGHMKECYSDSTNYFRLLLQGFQPFLCNPHNHHLKTFYLITPALIMNYIDYRVKQKLKIHKKDQSKISLFEDGFAIGLVYILNLLNQQLEFYELGWSQTTTQHLNEERSKVRDILTRQQTATEQLDEKLLQTVAITERHVNAYEHEYNLLYATLSSSEIFFQ</sequence>
<gene>
    <name evidence="4" type="primary">LOC108039660</name>
</gene>
<dbReference type="RefSeq" id="XP_016972220.1">
    <property type="nucleotide sequence ID" value="XM_017116731.1"/>
</dbReference>
<feature type="domain" description="WASH complex subunit 7 central" evidence="1">
    <location>
        <begin position="610"/>
        <end position="924"/>
    </location>
</feature>
<evidence type="ECO:0000313" key="4">
    <source>
        <dbReference type="RefSeq" id="XP_016972220.1"/>
    </source>
</evidence>
<dbReference type="InterPro" id="IPR028282">
    <property type="entry name" value="WASH-7_central"/>
</dbReference>
<dbReference type="Pfam" id="PF14744">
    <property type="entry name" value="WASH-7_mid"/>
    <property type="match status" value="1"/>
</dbReference>
<reference evidence="4" key="1">
    <citation type="submission" date="2025-08" db="UniProtKB">
        <authorList>
            <consortium name="RefSeq"/>
        </authorList>
    </citation>
    <scope>IDENTIFICATION</scope>
</reference>
<name>A0A6P4E2L4_DRORH</name>
<dbReference type="InterPro" id="IPR028283">
    <property type="entry name" value="WASH-7_C"/>
</dbReference>
<dbReference type="GO" id="GO:0005768">
    <property type="term" value="C:endosome"/>
    <property type="evidence" value="ECO:0007669"/>
    <property type="project" value="TreeGrafter"/>
</dbReference>
<feature type="domain" description="WASH complex subunit 7 C-terminal" evidence="3">
    <location>
        <begin position="941"/>
        <end position="1113"/>
    </location>
</feature>
<proteinExistence type="predicted"/>
<dbReference type="InterPro" id="IPR028191">
    <property type="entry name" value="WASH-4_N"/>
</dbReference>
<evidence type="ECO:0000259" key="2">
    <source>
        <dbReference type="Pfam" id="PF14745"/>
    </source>
</evidence>